<dbReference type="InterPro" id="IPR045467">
    <property type="entry name" value="DUF6497"/>
</dbReference>
<dbReference type="Pfam" id="PF20107">
    <property type="entry name" value="DUF6497"/>
    <property type="match status" value="1"/>
</dbReference>
<dbReference type="KEGG" id="hat:RC74_00715"/>
<dbReference type="Proteomes" id="UP000070371">
    <property type="component" value="Chromosome"/>
</dbReference>
<keyword evidence="2" id="KW-1185">Reference proteome</keyword>
<accession>A0A126UWH6</accession>
<gene>
    <name evidence="1" type="ORF">RC74_00715</name>
</gene>
<name>A0A126UWH6_9RHOB</name>
<sequence length="129" mass="13837">MKRLSVVLCGIGSAALADPIAVPSGQSIEFKQVIWAEAAETPNAIFRFVAPEITRDGTGIEYDTAAEDILFLCETFALPRVLAANVGGEVGLVISLSKQDLAFGEANPDILQFFENFVVRDATCDWGDV</sequence>
<dbReference type="RefSeq" id="WP_052274582.1">
    <property type="nucleotide sequence ID" value="NZ_CP014327.1"/>
</dbReference>
<evidence type="ECO:0000313" key="2">
    <source>
        <dbReference type="Proteomes" id="UP000070371"/>
    </source>
</evidence>
<proteinExistence type="predicted"/>
<protein>
    <recommendedName>
        <fullName evidence="3">Acetolactate synthase</fullName>
    </recommendedName>
</protein>
<dbReference type="STRING" id="1579316.RC74_00715"/>
<organism evidence="1 2">
    <name type="scientific">Falsihalocynthiibacter arcticus</name>
    <dbReference type="NCBI Taxonomy" id="1579316"/>
    <lineage>
        <taxon>Bacteria</taxon>
        <taxon>Pseudomonadati</taxon>
        <taxon>Pseudomonadota</taxon>
        <taxon>Alphaproteobacteria</taxon>
        <taxon>Rhodobacterales</taxon>
        <taxon>Roseobacteraceae</taxon>
        <taxon>Falsihalocynthiibacter</taxon>
    </lineage>
</organism>
<evidence type="ECO:0000313" key="1">
    <source>
        <dbReference type="EMBL" id="AML49996.1"/>
    </source>
</evidence>
<dbReference type="EMBL" id="CP014327">
    <property type="protein sequence ID" value="AML49996.1"/>
    <property type="molecule type" value="Genomic_DNA"/>
</dbReference>
<dbReference type="OrthoDB" id="7862028at2"/>
<dbReference type="AlphaFoldDB" id="A0A126UWH6"/>
<evidence type="ECO:0008006" key="3">
    <source>
        <dbReference type="Google" id="ProtNLM"/>
    </source>
</evidence>
<reference evidence="1 2" key="1">
    <citation type="submission" date="2016-02" db="EMBL/GenBank/DDBJ databases">
        <title>Complete genome sequence of Halocynthiibacter arcticus PAMC 20958t from arctic marine sediment.</title>
        <authorList>
            <person name="Lee Y.M."/>
            <person name="Baek K."/>
            <person name="Lee H.K."/>
            <person name="Shin S.C."/>
        </authorList>
    </citation>
    <scope>NUCLEOTIDE SEQUENCE [LARGE SCALE GENOMIC DNA]</scope>
    <source>
        <strain evidence="1">PAMC 20958</strain>
    </source>
</reference>